<dbReference type="EMBL" id="JASAOG010000211">
    <property type="protein sequence ID" value="KAK0043808.1"/>
    <property type="molecule type" value="Genomic_DNA"/>
</dbReference>
<feature type="non-terminal residue" evidence="2">
    <location>
        <position position="1"/>
    </location>
</feature>
<gene>
    <name evidence="2" type="ORF">Bpfe_026775</name>
</gene>
<protein>
    <submittedName>
        <fullName evidence="2">Uncharacterized protein</fullName>
    </submittedName>
</protein>
<reference evidence="2" key="1">
    <citation type="journal article" date="2023" name="PLoS Negl. Trop. Dis.">
        <title>A genome sequence for Biomphalaria pfeifferi, the major vector snail for the human-infecting parasite Schistosoma mansoni.</title>
        <authorList>
            <person name="Bu L."/>
            <person name="Lu L."/>
            <person name="Laidemitt M.R."/>
            <person name="Zhang S.M."/>
            <person name="Mutuku M."/>
            <person name="Mkoji G."/>
            <person name="Steinauer M."/>
            <person name="Loker E.S."/>
        </authorList>
    </citation>
    <scope>NUCLEOTIDE SEQUENCE</scope>
    <source>
        <tissue evidence="2">Whole Snail</tissue>
    </source>
</reference>
<keyword evidence="3" id="KW-1185">Reference proteome</keyword>
<evidence type="ECO:0000256" key="1">
    <source>
        <dbReference type="SAM" id="MobiDB-lite"/>
    </source>
</evidence>
<organism evidence="2 3">
    <name type="scientific">Biomphalaria pfeifferi</name>
    <name type="common">Bloodfluke planorb</name>
    <name type="synonym">Freshwater snail</name>
    <dbReference type="NCBI Taxonomy" id="112525"/>
    <lineage>
        <taxon>Eukaryota</taxon>
        <taxon>Metazoa</taxon>
        <taxon>Spiralia</taxon>
        <taxon>Lophotrochozoa</taxon>
        <taxon>Mollusca</taxon>
        <taxon>Gastropoda</taxon>
        <taxon>Heterobranchia</taxon>
        <taxon>Euthyneura</taxon>
        <taxon>Panpulmonata</taxon>
        <taxon>Hygrophila</taxon>
        <taxon>Lymnaeoidea</taxon>
        <taxon>Planorbidae</taxon>
        <taxon>Biomphalaria</taxon>
    </lineage>
</organism>
<reference evidence="2" key="2">
    <citation type="submission" date="2023-04" db="EMBL/GenBank/DDBJ databases">
        <authorList>
            <person name="Bu L."/>
            <person name="Lu L."/>
            <person name="Laidemitt M.R."/>
            <person name="Zhang S.M."/>
            <person name="Mutuku M."/>
            <person name="Mkoji G."/>
            <person name="Steinauer M."/>
            <person name="Loker E.S."/>
        </authorList>
    </citation>
    <scope>NUCLEOTIDE SEQUENCE</scope>
    <source>
        <strain evidence="2">KasaAsao</strain>
        <tissue evidence="2">Whole Snail</tissue>
    </source>
</reference>
<evidence type="ECO:0000313" key="2">
    <source>
        <dbReference type="EMBL" id="KAK0043808.1"/>
    </source>
</evidence>
<dbReference type="AlphaFoldDB" id="A0AAD8AY53"/>
<comment type="caution">
    <text evidence="2">The sequence shown here is derived from an EMBL/GenBank/DDBJ whole genome shotgun (WGS) entry which is preliminary data.</text>
</comment>
<dbReference type="Proteomes" id="UP001233172">
    <property type="component" value="Unassembled WGS sequence"/>
</dbReference>
<feature type="region of interest" description="Disordered" evidence="1">
    <location>
        <begin position="1"/>
        <end position="25"/>
    </location>
</feature>
<feature type="compositionally biased region" description="Basic residues" evidence="1">
    <location>
        <begin position="1"/>
        <end position="15"/>
    </location>
</feature>
<sequence>NGAASRRSRMERRHGGHEWSGVTEVTNEGDIESRFSFTPVMSYFRVWSTPG</sequence>
<accession>A0AAD8AY53</accession>
<name>A0AAD8AY53_BIOPF</name>
<proteinExistence type="predicted"/>
<evidence type="ECO:0000313" key="3">
    <source>
        <dbReference type="Proteomes" id="UP001233172"/>
    </source>
</evidence>